<gene>
    <name evidence="1" type="ORF">AS189_08045</name>
</gene>
<proteinExistence type="predicted"/>
<name>A0A0S2LZ58_9MICC</name>
<protein>
    <submittedName>
        <fullName evidence="1">Uncharacterized protein</fullName>
    </submittedName>
</protein>
<dbReference type="AlphaFoldDB" id="A0A0S2LZ58"/>
<accession>A0A0S2LZ58</accession>
<dbReference type="Proteomes" id="UP000059574">
    <property type="component" value="Chromosome"/>
</dbReference>
<sequence length="78" mass="8058">MPGKSAFDSTDFRVGDHVHQLLNLAATLVRATTTITAAADARAAETVVLEDRSSGISVSSTAFGDASPLPEEMPLASI</sequence>
<organism evidence="1 2">
    <name type="scientific">Arthrobacter alpinus</name>
    <dbReference type="NCBI Taxonomy" id="656366"/>
    <lineage>
        <taxon>Bacteria</taxon>
        <taxon>Bacillati</taxon>
        <taxon>Actinomycetota</taxon>
        <taxon>Actinomycetes</taxon>
        <taxon>Micrococcales</taxon>
        <taxon>Micrococcaceae</taxon>
        <taxon>Arthrobacter</taxon>
    </lineage>
</organism>
<evidence type="ECO:0000313" key="1">
    <source>
        <dbReference type="EMBL" id="ALO66455.1"/>
    </source>
</evidence>
<reference evidence="1 2" key="2">
    <citation type="journal article" date="2016" name="J. Biotechnol.">
        <title>Complete genome sequence of Arthrobacter alpinus ERGS4:06, a yellow pigmented bacterium tolerant to cold and radiations isolated from Sikkim Himalaya.</title>
        <authorList>
            <person name="Kumar R."/>
            <person name="Singh D."/>
            <person name="Swarnkar M.K."/>
            <person name="Singh A.K."/>
            <person name="Kumar S."/>
        </authorList>
    </citation>
    <scope>NUCLEOTIDE SEQUENCE [LARGE SCALE GENOMIC DNA]</scope>
    <source>
        <strain evidence="1 2">ERGS4:06</strain>
    </source>
</reference>
<reference evidence="2" key="1">
    <citation type="submission" date="2015-11" db="EMBL/GenBank/DDBJ databases">
        <authorList>
            <person name="Kumar R."/>
            <person name="Singh D."/>
            <person name="Swarnkar M.K."/>
            <person name="Singh A.K."/>
            <person name="Kumar S."/>
        </authorList>
    </citation>
    <scope>NUCLEOTIDE SEQUENCE [LARGE SCALE GENOMIC DNA]</scope>
    <source>
        <strain evidence="2">ERGS4:06</strain>
    </source>
</reference>
<dbReference type="EMBL" id="CP013200">
    <property type="protein sequence ID" value="ALO66455.1"/>
    <property type="molecule type" value="Genomic_DNA"/>
</dbReference>
<evidence type="ECO:0000313" key="2">
    <source>
        <dbReference type="Proteomes" id="UP000059574"/>
    </source>
</evidence>